<protein>
    <submittedName>
        <fullName evidence="1">Uncharacterized protein</fullName>
    </submittedName>
</protein>
<evidence type="ECO:0000313" key="2">
    <source>
        <dbReference type="Proteomes" id="UP000827813"/>
    </source>
</evidence>
<dbReference type="RefSeq" id="YP_010359720.1">
    <property type="nucleotide sequence ID" value="NC_062776.1"/>
</dbReference>
<keyword evidence="2" id="KW-1185">Reference proteome</keyword>
<reference evidence="1 2" key="1">
    <citation type="submission" date="2021-04" db="EMBL/GenBank/DDBJ databases">
        <authorList>
            <person name="Shkoporov A.N."/>
            <person name="Stockdale S.R."/>
            <person name="Guerin E."/>
            <person name="Ross R.P."/>
            <person name="Hill C."/>
        </authorList>
    </citation>
    <scope>NUCLEOTIDE SEQUENCE [LARGE SCALE GENOMIC DNA]</scope>
    <source>
        <strain evidence="2">cr9_1</strain>
    </source>
</reference>
<accession>A0AAE7V494</accession>
<gene>
    <name evidence="1" type="primary">gp_23081</name>
</gene>
<proteinExistence type="predicted"/>
<organism evidence="1 2">
    <name type="scientific">uncultured phage cr9_1</name>
    <dbReference type="NCBI Taxonomy" id="2986400"/>
    <lineage>
        <taxon>Viruses</taxon>
        <taxon>Duplodnaviria</taxon>
        <taxon>Heunggongvirae</taxon>
        <taxon>Uroviricota</taxon>
        <taxon>Caudoviricetes</taxon>
        <taxon>Crassvirales</taxon>
        <taxon>Intestiviridae</taxon>
        <taxon>Crudevirinae</taxon>
        <taxon>Dabirmavirus</taxon>
        <taxon>Dabirmavirus hominis</taxon>
    </lineage>
</organism>
<dbReference type="EMBL" id="MZ130486">
    <property type="protein sequence ID" value="QWM90148.1"/>
    <property type="molecule type" value="Genomic_DNA"/>
</dbReference>
<name>A0AAE7V494_9CAUD</name>
<sequence length="128" mass="14365">MSENKIGFALVHEICPICGKPMNEQILMNSVLSKKYAKEIENVHGKAIGYSKTACEDCSKYKDEAVMCIAIDEAKSEPNNPYRTGQIVGVCKDFQLFVDKPEFIIKTENGVPYCFVEENVGKQIGFFK</sequence>
<dbReference type="Proteomes" id="UP000827813">
    <property type="component" value="Segment"/>
</dbReference>
<dbReference type="KEGG" id="vg:75691291"/>
<evidence type="ECO:0000313" key="1">
    <source>
        <dbReference type="EMBL" id="QWM90148.1"/>
    </source>
</evidence>
<dbReference type="GeneID" id="75691291"/>